<evidence type="ECO:0000313" key="2">
    <source>
        <dbReference type="EMBL" id="GEO41841.1"/>
    </source>
</evidence>
<protein>
    <recommendedName>
        <fullName evidence="1">Transposase IS66 central domain-containing protein</fullName>
    </recommendedName>
</protein>
<dbReference type="Pfam" id="PF03050">
    <property type="entry name" value="DDE_Tnp_IS66"/>
    <property type="match status" value="1"/>
</dbReference>
<comment type="caution">
    <text evidence="2">The sequence shown here is derived from an EMBL/GenBank/DDBJ whole genome shotgun (WGS) entry which is preliminary data.</text>
</comment>
<proteinExistence type="predicted"/>
<dbReference type="InterPro" id="IPR004291">
    <property type="entry name" value="Transposase_IS66_central"/>
</dbReference>
<dbReference type="RefSeq" id="WP_211099453.1">
    <property type="nucleotide sequence ID" value="NZ_BJYZ01000032.1"/>
</dbReference>
<gene>
    <name evidence="2" type="ORF">SAE02_59890</name>
</gene>
<keyword evidence="3" id="KW-1185">Reference proteome</keyword>
<dbReference type="AlphaFoldDB" id="A0A512DZE2"/>
<name>A0A512DZE2_9PROT</name>
<evidence type="ECO:0000313" key="3">
    <source>
        <dbReference type="Proteomes" id="UP000321523"/>
    </source>
</evidence>
<sequence length="224" mass="25314">MAGLPGQLRPRHRSSAAGTEAALVGAIVALGLLSHTVIISDDAGQFDVFQHALCWIHAERHLHRIICVTDEQHRLVSVQRQLVWWFYAELKLYKDNPTATRRTALRQRFDRIFTRVTGFADLDEAVARTLANKDELLLVLDRPDIPLHINGSENDVRSFVTKRKVSGKTRSAVGKQARDTFLSLLKTCSKLAISFWDYLGARLKIPDAERVPWLPDLIRQNVSA</sequence>
<evidence type="ECO:0000259" key="1">
    <source>
        <dbReference type="Pfam" id="PF03050"/>
    </source>
</evidence>
<dbReference type="Proteomes" id="UP000321523">
    <property type="component" value="Unassembled WGS sequence"/>
</dbReference>
<dbReference type="PANTHER" id="PTHR33678">
    <property type="entry name" value="BLL1576 PROTEIN"/>
    <property type="match status" value="1"/>
</dbReference>
<dbReference type="EMBL" id="BJYZ01000032">
    <property type="protein sequence ID" value="GEO41841.1"/>
    <property type="molecule type" value="Genomic_DNA"/>
</dbReference>
<accession>A0A512DZE2</accession>
<organism evidence="2 3">
    <name type="scientific">Skermanella aerolata</name>
    <dbReference type="NCBI Taxonomy" id="393310"/>
    <lineage>
        <taxon>Bacteria</taxon>
        <taxon>Pseudomonadati</taxon>
        <taxon>Pseudomonadota</taxon>
        <taxon>Alphaproteobacteria</taxon>
        <taxon>Rhodospirillales</taxon>
        <taxon>Azospirillaceae</taxon>
        <taxon>Skermanella</taxon>
    </lineage>
</organism>
<feature type="domain" description="Transposase IS66 central" evidence="1">
    <location>
        <begin position="49"/>
        <end position="176"/>
    </location>
</feature>
<reference evidence="2 3" key="1">
    <citation type="submission" date="2019-07" db="EMBL/GenBank/DDBJ databases">
        <title>Whole genome shotgun sequence of Skermanella aerolata NBRC 106429.</title>
        <authorList>
            <person name="Hosoyama A."/>
            <person name="Uohara A."/>
            <person name="Ohji S."/>
            <person name="Ichikawa N."/>
        </authorList>
    </citation>
    <scope>NUCLEOTIDE SEQUENCE [LARGE SCALE GENOMIC DNA]</scope>
    <source>
        <strain evidence="2 3">NBRC 106429</strain>
    </source>
</reference>
<dbReference type="InterPro" id="IPR052344">
    <property type="entry name" value="Transposase-related"/>
</dbReference>
<dbReference type="PANTHER" id="PTHR33678:SF1">
    <property type="entry name" value="BLL1576 PROTEIN"/>
    <property type="match status" value="1"/>
</dbReference>